<keyword evidence="2" id="KW-0547">Nucleotide-binding</keyword>
<evidence type="ECO:0000259" key="4">
    <source>
        <dbReference type="PROSITE" id="PS50051"/>
    </source>
</evidence>
<comment type="caution">
    <text evidence="5">The sequence shown here is derived from an EMBL/GenBank/DDBJ whole genome shotgun (WGS) entry which is preliminary data.</text>
</comment>
<dbReference type="Gene3D" id="3.40.50.300">
    <property type="entry name" value="P-loop containing nucleotide triphosphate hydrolases"/>
    <property type="match status" value="1"/>
</dbReference>
<keyword evidence="3" id="KW-0067">ATP-binding</keyword>
<sequence>MATVLSRAQHGMEAPQVRVEVDIGNGLPAFAIVGLPEAVVKESKDRVRAAIANCNFEMPAGRITVNLSPADLPKEGGRFDLPIALGILLASGQLPAASPAGCEFYGELSLSGELQPVKGALLAAVAASRVGHKLIVPPSNAAEALLVTQCPVATAKHLLEVAAHLTQSGLLAFRCGEPLPLPPQSGIDLSDVRGQVQARRALEIAAAGQHSLLFVGPPGTGKSMLAQRLPGLLPPMTEIEALEVAAVRSVCGGSIRLDEWRLRPFRNPHHTASAIALVGGGTFPRPGEISLAHNGVLFLDELPEFGRRVLEVLREPLENGVITISRASQQIEFPARFQLIAAMNPCPCGYLGDARCRCSQEKVERYRAKISGPLLDRLDMHVEVPRPAASALYASQEEESSATVSVRVRCARERQITRQGKANACLTNREVHEHCRLQGSARATLERATTALGLSARAHHRILKVARTIADLASKEEIGPAQVSEAIALRRFDRNQGNGGGAIAPSRR</sequence>
<dbReference type="Proteomes" id="UP000588068">
    <property type="component" value="Unassembled WGS sequence"/>
</dbReference>
<dbReference type="InterPro" id="IPR003593">
    <property type="entry name" value="AAA+_ATPase"/>
</dbReference>
<dbReference type="InterPro" id="IPR027417">
    <property type="entry name" value="P-loop_NTPase"/>
</dbReference>
<feature type="domain" description="MCM C-terminal AAA(+) ATPase" evidence="4">
    <location>
        <begin position="287"/>
        <end position="380"/>
    </location>
</feature>
<dbReference type="InterPro" id="IPR001208">
    <property type="entry name" value="MCM_dom"/>
</dbReference>
<dbReference type="Pfam" id="PF13541">
    <property type="entry name" value="ChlI"/>
    <property type="match status" value="1"/>
</dbReference>
<dbReference type="AlphaFoldDB" id="A0A841HJ64"/>
<name>A0A841HJ64_9GAMM</name>
<dbReference type="Pfam" id="PF13335">
    <property type="entry name" value="Mg_chelatase_C"/>
    <property type="match status" value="1"/>
</dbReference>
<dbReference type="SUPFAM" id="SSF54211">
    <property type="entry name" value="Ribosomal protein S5 domain 2-like"/>
    <property type="match status" value="1"/>
</dbReference>
<dbReference type="InterPro" id="IPR020568">
    <property type="entry name" value="Ribosomal_Su5_D2-typ_SF"/>
</dbReference>
<dbReference type="InterPro" id="IPR014721">
    <property type="entry name" value="Ribsml_uS5_D2-typ_fold_subgr"/>
</dbReference>
<dbReference type="GO" id="GO:0003677">
    <property type="term" value="F:DNA binding"/>
    <property type="evidence" value="ECO:0007669"/>
    <property type="project" value="InterPro"/>
</dbReference>
<dbReference type="InterPro" id="IPR000523">
    <property type="entry name" value="Mg_chelatse_chII-like_cat_dom"/>
</dbReference>
<dbReference type="Pfam" id="PF01078">
    <property type="entry name" value="Mg_chelatase"/>
    <property type="match status" value="1"/>
</dbReference>
<dbReference type="InterPro" id="IPR025158">
    <property type="entry name" value="Mg_chelat-rel_C"/>
</dbReference>
<keyword evidence="6" id="KW-1185">Reference proteome</keyword>
<evidence type="ECO:0000313" key="6">
    <source>
        <dbReference type="Proteomes" id="UP000588068"/>
    </source>
</evidence>
<evidence type="ECO:0000313" key="5">
    <source>
        <dbReference type="EMBL" id="MBB6092763.1"/>
    </source>
</evidence>
<protein>
    <submittedName>
        <fullName evidence="5">Magnesium chelatase family protein</fullName>
    </submittedName>
</protein>
<dbReference type="NCBIfam" id="TIGR00368">
    <property type="entry name" value="YifB family Mg chelatase-like AAA ATPase"/>
    <property type="match status" value="1"/>
</dbReference>
<comment type="similarity">
    <text evidence="1">Belongs to the Mg-chelatase subunits D/I family. ComM subfamily.</text>
</comment>
<dbReference type="GO" id="GO:0005524">
    <property type="term" value="F:ATP binding"/>
    <property type="evidence" value="ECO:0007669"/>
    <property type="project" value="UniProtKB-KW"/>
</dbReference>
<organism evidence="5 6">
    <name type="scientific">Povalibacter uvarum</name>
    <dbReference type="NCBI Taxonomy" id="732238"/>
    <lineage>
        <taxon>Bacteria</taxon>
        <taxon>Pseudomonadati</taxon>
        <taxon>Pseudomonadota</taxon>
        <taxon>Gammaproteobacteria</taxon>
        <taxon>Steroidobacterales</taxon>
        <taxon>Steroidobacteraceae</taxon>
        <taxon>Povalibacter</taxon>
    </lineage>
</organism>
<dbReference type="PROSITE" id="PS50051">
    <property type="entry name" value="MCM_2"/>
    <property type="match status" value="1"/>
</dbReference>
<dbReference type="Gene3D" id="3.30.230.10">
    <property type="match status" value="1"/>
</dbReference>
<dbReference type="PANTHER" id="PTHR32039:SF7">
    <property type="entry name" value="COMPETENCE PROTEIN COMM"/>
    <property type="match status" value="1"/>
</dbReference>
<evidence type="ECO:0000256" key="3">
    <source>
        <dbReference type="ARBA" id="ARBA00022840"/>
    </source>
</evidence>
<dbReference type="InterPro" id="IPR045006">
    <property type="entry name" value="CHLI-like"/>
</dbReference>
<proteinExistence type="inferred from homology"/>
<dbReference type="InterPro" id="IPR004482">
    <property type="entry name" value="Mg_chelat-rel"/>
</dbReference>
<accession>A0A841HJ64</accession>
<dbReference type="PRINTS" id="PR01657">
    <property type="entry name" value="MCMFAMILY"/>
</dbReference>
<dbReference type="SUPFAM" id="SSF52540">
    <property type="entry name" value="P-loop containing nucleoside triphosphate hydrolases"/>
    <property type="match status" value="1"/>
</dbReference>
<dbReference type="EMBL" id="JACHHZ010000002">
    <property type="protein sequence ID" value="MBB6092763.1"/>
    <property type="molecule type" value="Genomic_DNA"/>
</dbReference>
<gene>
    <name evidence="5" type="ORF">HNQ60_001641</name>
</gene>
<evidence type="ECO:0000256" key="2">
    <source>
        <dbReference type="ARBA" id="ARBA00022741"/>
    </source>
</evidence>
<dbReference type="SMART" id="SM00382">
    <property type="entry name" value="AAA"/>
    <property type="match status" value="1"/>
</dbReference>
<reference evidence="5 6" key="1">
    <citation type="submission" date="2020-08" db="EMBL/GenBank/DDBJ databases">
        <title>Genomic Encyclopedia of Type Strains, Phase IV (KMG-IV): sequencing the most valuable type-strain genomes for metagenomic binning, comparative biology and taxonomic classification.</title>
        <authorList>
            <person name="Goeker M."/>
        </authorList>
    </citation>
    <scope>NUCLEOTIDE SEQUENCE [LARGE SCALE GENOMIC DNA]</scope>
    <source>
        <strain evidence="5 6">DSM 26723</strain>
    </source>
</reference>
<evidence type="ECO:0000256" key="1">
    <source>
        <dbReference type="ARBA" id="ARBA00006354"/>
    </source>
</evidence>
<dbReference type="PANTHER" id="PTHR32039">
    <property type="entry name" value="MAGNESIUM-CHELATASE SUBUNIT CHLI"/>
    <property type="match status" value="1"/>
</dbReference>
<dbReference type="NCBIfam" id="NF007365">
    <property type="entry name" value="PRK09862.1"/>
    <property type="match status" value="1"/>
</dbReference>